<evidence type="ECO:0000313" key="1">
    <source>
        <dbReference type="EMBL" id="PON95956.1"/>
    </source>
</evidence>
<dbReference type="Proteomes" id="UP000237000">
    <property type="component" value="Unassembled WGS sequence"/>
</dbReference>
<feature type="non-terminal residue" evidence="1">
    <location>
        <position position="104"/>
    </location>
</feature>
<comment type="caution">
    <text evidence="1">The sequence shown here is derived from an EMBL/GenBank/DDBJ whole genome shotgun (WGS) entry which is preliminary data.</text>
</comment>
<sequence>MNIYIYICVCVCVYKKIMNNLRVTKQNPIRLSVLQVCVSVILVSYQRFKSYAYIFLSLKFFWVLGMKEKGNEQNRGISMIACFRKRESLERERERERVMRANLH</sequence>
<proteinExistence type="predicted"/>
<name>A0A2P5FDW5_TREOI</name>
<reference evidence="2" key="1">
    <citation type="submission" date="2016-06" db="EMBL/GenBank/DDBJ databases">
        <title>Parallel loss of symbiosis genes in relatives of nitrogen-fixing non-legume Parasponia.</title>
        <authorList>
            <person name="Van Velzen R."/>
            <person name="Holmer R."/>
            <person name="Bu F."/>
            <person name="Rutten L."/>
            <person name="Van Zeijl A."/>
            <person name="Liu W."/>
            <person name="Santuari L."/>
            <person name="Cao Q."/>
            <person name="Sharma T."/>
            <person name="Shen D."/>
            <person name="Roswanjaya Y."/>
            <person name="Wardhani T."/>
            <person name="Kalhor M.S."/>
            <person name="Jansen J."/>
            <person name="Van den Hoogen J."/>
            <person name="Gungor B."/>
            <person name="Hartog M."/>
            <person name="Hontelez J."/>
            <person name="Verver J."/>
            <person name="Yang W.-C."/>
            <person name="Schijlen E."/>
            <person name="Repin R."/>
            <person name="Schilthuizen M."/>
            <person name="Schranz E."/>
            <person name="Heidstra R."/>
            <person name="Miyata K."/>
            <person name="Fedorova E."/>
            <person name="Kohlen W."/>
            <person name="Bisseling T."/>
            <person name="Smit S."/>
            <person name="Geurts R."/>
        </authorList>
    </citation>
    <scope>NUCLEOTIDE SEQUENCE [LARGE SCALE GENOMIC DNA]</scope>
    <source>
        <strain evidence="2">cv. RG33-2</strain>
    </source>
</reference>
<evidence type="ECO:0000313" key="2">
    <source>
        <dbReference type="Proteomes" id="UP000237000"/>
    </source>
</evidence>
<organism evidence="1 2">
    <name type="scientific">Trema orientale</name>
    <name type="common">Charcoal tree</name>
    <name type="synonym">Celtis orientalis</name>
    <dbReference type="NCBI Taxonomy" id="63057"/>
    <lineage>
        <taxon>Eukaryota</taxon>
        <taxon>Viridiplantae</taxon>
        <taxon>Streptophyta</taxon>
        <taxon>Embryophyta</taxon>
        <taxon>Tracheophyta</taxon>
        <taxon>Spermatophyta</taxon>
        <taxon>Magnoliopsida</taxon>
        <taxon>eudicotyledons</taxon>
        <taxon>Gunneridae</taxon>
        <taxon>Pentapetalae</taxon>
        <taxon>rosids</taxon>
        <taxon>fabids</taxon>
        <taxon>Rosales</taxon>
        <taxon>Cannabaceae</taxon>
        <taxon>Trema</taxon>
    </lineage>
</organism>
<dbReference type="AlphaFoldDB" id="A0A2P5FDW5"/>
<keyword evidence="2" id="KW-1185">Reference proteome</keyword>
<dbReference type="InParanoid" id="A0A2P5FDW5"/>
<dbReference type="EMBL" id="JXTC01000041">
    <property type="protein sequence ID" value="PON95956.1"/>
    <property type="molecule type" value="Genomic_DNA"/>
</dbReference>
<gene>
    <name evidence="1" type="ORF">TorRG33x02_082040</name>
</gene>
<accession>A0A2P5FDW5</accession>
<protein>
    <submittedName>
        <fullName evidence="1">Uncharacterized protein</fullName>
    </submittedName>
</protein>